<dbReference type="Proteomes" id="UP000046393">
    <property type="component" value="Unplaced"/>
</dbReference>
<keyword evidence="1" id="KW-1185">Reference proteome</keyword>
<dbReference type="PANTHER" id="PTHR38612">
    <property type="entry name" value="PROTEIN DCT-5-RELATED"/>
    <property type="match status" value="1"/>
</dbReference>
<dbReference type="AlphaFoldDB" id="A0A0N5ANY4"/>
<dbReference type="Pfam" id="PF17266">
    <property type="entry name" value="DUF5332"/>
    <property type="match status" value="1"/>
</dbReference>
<evidence type="ECO:0000313" key="1">
    <source>
        <dbReference type="Proteomes" id="UP000046393"/>
    </source>
</evidence>
<sequence length="185" mass="21427">MFSESKPPTYRYTSSLPSKDYSFKPFDTFHFCTFSSNNISEEFRNSTADDIFGSLTENFSFLCLSSQCRPECQACDQCQYALNQIIHLASGRKTEMLCPKMEECSLECIKKDINRVISCTQKNCNIFCFDGDCKQCRSIAKLVFREICRKHNILKLPRVNYTGTCFDLFENASNIYVNRKLHLLI</sequence>
<reference evidence="2" key="1">
    <citation type="submission" date="2017-02" db="UniProtKB">
        <authorList>
            <consortium name="WormBaseParasite"/>
        </authorList>
    </citation>
    <scope>IDENTIFICATION</scope>
</reference>
<evidence type="ECO:0000313" key="2">
    <source>
        <dbReference type="WBParaSite" id="SMUV_0000633901-mRNA-1"/>
    </source>
</evidence>
<dbReference type="PANTHER" id="PTHR38612:SF2">
    <property type="entry name" value="PROTEIN DCT-5"/>
    <property type="match status" value="1"/>
</dbReference>
<dbReference type="WBParaSite" id="SMUV_0000633901-mRNA-1">
    <property type="protein sequence ID" value="SMUV_0000633901-mRNA-1"/>
    <property type="gene ID" value="SMUV_0000633901"/>
</dbReference>
<proteinExistence type="predicted"/>
<dbReference type="InterPro" id="IPR035161">
    <property type="entry name" value="DUF5332"/>
</dbReference>
<organism evidence="1 2">
    <name type="scientific">Syphacia muris</name>
    <dbReference type="NCBI Taxonomy" id="451379"/>
    <lineage>
        <taxon>Eukaryota</taxon>
        <taxon>Metazoa</taxon>
        <taxon>Ecdysozoa</taxon>
        <taxon>Nematoda</taxon>
        <taxon>Chromadorea</taxon>
        <taxon>Rhabditida</taxon>
        <taxon>Spirurina</taxon>
        <taxon>Oxyuridomorpha</taxon>
        <taxon>Oxyuroidea</taxon>
        <taxon>Oxyuridae</taxon>
        <taxon>Syphacia</taxon>
    </lineage>
</organism>
<protein>
    <submittedName>
        <fullName evidence="2">Uncharacterized protein</fullName>
    </submittedName>
</protein>
<name>A0A0N5ANY4_9BILA</name>
<accession>A0A0N5ANY4</accession>